<keyword evidence="1" id="KW-0472">Membrane</keyword>
<name>A0A0U9I3W1_9FIRM</name>
<sequence length="425" mass="47869">MSRDSILGWSFILLVAISLFLSFNIWSKVPGHLPSAKTIQNTQEVTDLLTPIKPEKILVYLGDSFTTVLKPSSYFYDKTWDVSKKLIALSLTAAPEEVDLAKQDYFIHKNGMEVVFPAPLPMSFIRQLFDISAGEASGSEEKLIRSFLVIKDKELMCYLIDSSGNYYKIGQVPDTAEIDALIKEINDSDPPMYAKLTAGVNLKVDGEVYVSLLPYELPVYSFKREPVAEKDIASTFFADFSIIRRIEERDGTIIYTDGQQGLRIYSDGRIEYNFPASAEQKKGSSLYEAFKTAIDFIVSHGGWPEGCYLASYEMPGKTQKDSSYTFNFRLRVGGLSVVNSGDYIKVTVEDNRVKYYYREVTWLLKQEGIKDLMTPVEALNTAVATKNIRALSDIYPGYMAESNILKPVWIVKTGDLEVIIQDLSE</sequence>
<dbReference type="EMBL" id="DF977000">
    <property type="protein sequence ID" value="GAQ24904.1"/>
    <property type="molecule type" value="Genomic_DNA"/>
</dbReference>
<dbReference type="InterPro" id="IPR009996">
    <property type="entry name" value="YycH"/>
</dbReference>
<gene>
    <name evidence="3" type="ORF">TSYNT_6288</name>
</gene>
<feature type="transmembrane region" description="Helical" evidence="1">
    <location>
        <begin position="6"/>
        <end position="26"/>
    </location>
</feature>
<feature type="domain" description="Regulatory protein YycH" evidence="2">
    <location>
        <begin position="12"/>
        <end position="414"/>
    </location>
</feature>
<protein>
    <submittedName>
        <fullName evidence="3">Two-component signal transduction system YycFG</fullName>
    </submittedName>
</protein>
<keyword evidence="1" id="KW-0812">Transmembrane</keyword>
<proteinExistence type="predicted"/>
<evidence type="ECO:0000259" key="2">
    <source>
        <dbReference type="Pfam" id="PF07435"/>
    </source>
</evidence>
<keyword evidence="4" id="KW-1185">Reference proteome</keyword>
<dbReference type="Pfam" id="PF07435">
    <property type="entry name" value="YycH"/>
    <property type="match status" value="1"/>
</dbReference>
<dbReference type="InterPro" id="IPR042274">
    <property type="entry name" value="YycH/YycI_2"/>
</dbReference>
<evidence type="ECO:0000313" key="3">
    <source>
        <dbReference type="EMBL" id="GAQ24904.1"/>
    </source>
</evidence>
<keyword evidence="1" id="KW-1133">Transmembrane helix</keyword>
<reference evidence="3" key="1">
    <citation type="journal article" date="2016" name="Genome Announc.">
        <title>Draft Genome Sequence of the Syntrophic Lactate-Degrading Bacterium Tepidanaerobacter syntrophicus JLT.</title>
        <authorList>
            <person name="Matsuura N."/>
            <person name="Ohashi A."/>
            <person name="Tourlousse D.M."/>
            <person name="Sekiguchi Y."/>
        </authorList>
    </citation>
    <scope>NUCLEOTIDE SEQUENCE [LARGE SCALE GENOMIC DNA]</scope>
    <source>
        <strain evidence="3">JL</strain>
    </source>
</reference>
<evidence type="ECO:0000313" key="4">
    <source>
        <dbReference type="Proteomes" id="UP000062160"/>
    </source>
</evidence>
<evidence type="ECO:0000256" key="1">
    <source>
        <dbReference type="SAM" id="Phobius"/>
    </source>
</evidence>
<organism evidence="3">
    <name type="scientific">Tepidanaerobacter syntrophicus</name>
    <dbReference type="NCBI Taxonomy" id="224999"/>
    <lineage>
        <taxon>Bacteria</taxon>
        <taxon>Bacillati</taxon>
        <taxon>Bacillota</taxon>
        <taxon>Clostridia</taxon>
        <taxon>Thermosediminibacterales</taxon>
        <taxon>Tepidanaerobacteraceae</taxon>
        <taxon>Tepidanaerobacter</taxon>
    </lineage>
</organism>
<dbReference type="Gene3D" id="3.30.310.160">
    <property type="entry name" value="YycH protein, domain 2"/>
    <property type="match status" value="1"/>
</dbReference>
<dbReference type="Proteomes" id="UP000062160">
    <property type="component" value="Unassembled WGS sequence"/>
</dbReference>
<dbReference type="STRING" id="224999.GCA_001485475_00913"/>
<dbReference type="RefSeq" id="WP_059032167.1">
    <property type="nucleotide sequence ID" value="NZ_DF977000.1"/>
</dbReference>
<accession>A0A0U9I3W1</accession>
<dbReference type="AlphaFoldDB" id="A0A0U9I3W1"/>